<dbReference type="GO" id="GO:0005634">
    <property type="term" value="C:nucleus"/>
    <property type="evidence" value="ECO:0007669"/>
    <property type="project" value="UniProtKB-SubCell"/>
</dbReference>
<keyword evidence="4" id="KW-0234">DNA repair</keyword>
<dbReference type="PANTHER" id="PTHR23240:SF6">
    <property type="entry name" value="DNA CROSS-LINK REPAIR 1A PROTEIN"/>
    <property type="match status" value="1"/>
</dbReference>
<keyword evidence="5" id="KW-0539">Nucleus</keyword>
<dbReference type="InterPro" id="IPR036866">
    <property type="entry name" value="RibonucZ/Hydroxyglut_hydro"/>
</dbReference>
<dbReference type="GO" id="GO:0036297">
    <property type="term" value="P:interstrand cross-link repair"/>
    <property type="evidence" value="ECO:0007669"/>
    <property type="project" value="TreeGrafter"/>
</dbReference>
<sequence length="676" mass="76189">MSKKRKDTSQSTTLLDYFASGPKRTRLAAPRNPSKLSVIDSHEQDIIVISSDHEPDNPGDYDDRDSKKLTGICEGGTSSTFGKEEQLSSPDDDQDGEPDFFDTNTNNFPIVCDIPDDPENEWDLRDDECLQEVEDTVLESCEVDPHPETYREDATCPICMKLLNGLLASEIERHVNMCLDTSSRVADSSIPSASSSTKPQLSKTAFSILMSGHEEKKVWREATEAENQRGHIAGRRSAPFYKVLQGMPIAVDAFRYGKIPGVTAYFLSHAHSDHYTNLSSTWKNGLIYCSQTTANLIIQMLRVDTKWVRPLPLDIPTIIPETGGVKVTLIQANHCPGSVLFLFEGQQTINAGDSTYKSPHIGSPKIFRYLHCGDFRASPRHMLHNEIKGIHIDTVYLDTTYLNPRYCFPPQPLVISACASLARRLIPSLETNGTEGGGPSLESLTNWLRGKSKGKGKEEDLSVKNETLVVVGTYTIGKERIVKAIAKSLYTKVYCDSRKLPVLKCVDDDELHELLTADPLEAGVHIVPLHMIVSDKLAEYLEKWKGHWTKIIGFRPTGWTYSSNGNNVDNTFPSISYIISRDQSRDFTYANLRPARNSTPKVLLYNVPYSEHSSFFELTCFAMSLDWGKIIATVNVGNPRSRAKMEKWFEKWRVERTKRIKDDNLEFVHYRSLDYW</sequence>
<dbReference type="Pfam" id="PF07522">
    <property type="entry name" value="DRMBL"/>
    <property type="match status" value="1"/>
</dbReference>
<evidence type="ECO:0000313" key="8">
    <source>
        <dbReference type="EMBL" id="GJJ11948.1"/>
    </source>
</evidence>
<name>A0AAV5AFP0_9AGAM</name>
<keyword evidence="3" id="KW-0227">DNA damage</keyword>
<dbReference type="PANTHER" id="PTHR23240">
    <property type="entry name" value="DNA CROSS-LINK REPAIR PROTEIN PSO2/SNM1-RELATED"/>
    <property type="match status" value="1"/>
</dbReference>
<feature type="compositionally biased region" description="Basic and acidic residues" evidence="6">
    <location>
        <begin position="40"/>
        <end position="56"/>
    </location>
</feature>
<feature type="compositionally biased region" description="Acidic residues" evidence="6">
    <location>
        <begin position="90"/>
        <end position="99"/>
    </location>
</feature>
<evidence type="ECO:0000256" key="5">
    <source>
        <dbReference type="ARBA" id="ARBA00023242"/>
    </source>
</evidence>
<evidence type="ECO:0000256" key="3">
    <source>
        <dbReference type="ARBA" id="ARBA00022763"/>
    </source>
</evidence>
<evidence type="ECO:0000256" key="6">
    <source>
        <dbReference type="SAM" id="MobiDB-lite"/>
    </source>
</evidence>
<keyword evidence="9" id="KW-1185">Reference proteome</keyword>
<dbReference type="GO" id="GO:0006303">
    <property type="term" value="P:double-strand break repair via nonhomologous end joining"/>
    <property type="evidence" value="ECO:0007669"/>
    <property type="project" value="TreeGrafter"/>
</dbReference>
<protein>
    <recommendedName>
        <fullName evidence="7">DNA repair metallo-beta-lactamase domain-containing protein</fullName>
    </recommendedName>
</protein>
<dbReference type="GO" id="GO:0003684">
    <property type="term" value="F:damaged DNA binding"/>
    <property type="evidence" value="ECO:0007669"/>
    <property type="project" value="TreeGrafter"/>
</dbReference>
<feature type="domain" description="DNA repair metallo-beta-lactamase" evidence="7">
    <location>
        <begin position="510"/>
        <end position="638"/>
    </location>
</feature>
<comment type="subcellular location">
    <subcellularLocation>
        <location evidence="1">Nucleus</location>
    </subcellularLocation>
</comment>
<dbReference type="Gene3D" id="3.60.15.10">
    <property type="entry name" value="Ribonuclease Z/Hydroxyacylglutathione hydrolase-like"/>
    <property type="match status" value="1"/>
</dbReference>
<dbReference type="Proteomes" id="UP001050691">
    <property type="component" value="Unassembled WGS sequence"/>
</dbReference>
<dbReference type="Gene3D" id="3.40.50.12650">
    <property type="match status" value="1"/>
</dbReference>
<dbReference type="CDD" id="cd16273">
    <property type="entry name" value="SNM1A-1C-like_MBL-fold"/>
    <property type="match status" value="1"/>
</dbReference>
<evidence type="ECO:0000259" key="7">
    <source>
        <dbReference type="Pfam" id="PF07522"/>
    </source>
</evidence>
<comment type="caution">
    <text evidence="8">The sequence shown here is derived from an EMBL/GenBank/DDBJ whole genome shotgun (WGS) entry which is preliminary data.</text>
</comment>
<dbReference type="EMBL" id="BPWL01000007">
    <property type="protein sequence ID" value="GJJ11948.1"/>
    <property type="molecule type" value="Genomic_DNA"/>
</dbReference>
<dbReference type="FunFam" id="3.40.50.12650:FF:000001">
    <property type="entry name" value="DNA cross-link repair 1A"/>
    <property type="match status" value="1"/>
</dbReference>
<evidence type="ECO:0000256" key="2">
    <source>
        <dbReference type="ARBA" id="ARBA00010304"/>
    </source>
</evidence>
<dbReference type="SUPFAM" id="SSF56281">
    <property type="entry name" value="Metallo-hydrolase/oxidoreductase"/>
    <property type="match status" value="1"/>
</dbReference>
<evidence type="ECO:0000313" key="9">
    <source>
        <dbReference type="Proteomes" id="UP001050691"/>
    </source>
</evidence>
<comment type="similarity">
    <text evidence="2">Belongs to the DNA repair metallo-beta-lactamase (DRMBL) family.</text>
</comment>
<evidence type="ECO:0000256" key="1">
    <source>
        <dbReference type="ARBA" id="ARBA00004123"/>
    </source>
</evidence>
<dbReference type="AlphaFoldDB" id="A0AAV5AFP0"/>
<proteinExistence type="inferred from homology"/>
<reference evidence="8" key="1">
    <citation type="submission" date="2021-10" db="EMBL/GenBank/DDBJ databases">
        <title>De novo Genome Assembly of Clathrus columnatus (Basidiomycota, Fungi) Using Illumina and Nanopore Sequence Data.</title>
        <authorList>
            <person name="Ogiso-Tanaka E."/>
            <person name="Itagaki H."/>
            <person name="Hosoya T."/>
            <person name="Hosaka K."/>
        </authorList>
    </citation>
    <scope>NUCLEOTIDE SEQUENCE</scope>
    <source>
        <strain evidence="8">MO-923</strain>
    </source>
</reference>
<organism evidence="8 9">
    <name type="scientific">Clathrus columnatus</name>
    <dbReference type="NCBI Taxonomy" id="1419009"/>
    <lineage>
        <taxon>Eukaryota</taxon>
        <taxon>Fungi</taxon>
        <taxon>Dikarya</taxon>
        <taxon>Basidiomycota</taxon>
        <taxon>Agaricomycotina</taxon>
        <taxon>Agaricomycetes</taxon>
        <taxon>Phallomycetidae</taxon>
        <taxon>Phallales</taxon>
        <taxon>Clathraceae</taxon>
        <taxon>Clathrus</taxon>
    </lineage>
</organism>
<feature type="region of interest" description="Disordered" evidence="6">
    <location>
        <begin position="1"/>
        <end position="99"/>
    </location>
</feature>
<evidence type="ECO:0000256" key="4">
    <source>
        <dbReference type="ARBA" id="ARBA00023204"/>
    </source>
</evidence>
<gene>
    <name evidence="8" type="ORF">Clacol_006186</name>
</gene>
<dbReference type="GO" id="GO:0035312">
    <property type="term" value="F:5'-3' DNA exonuclease activity"/>
    <property type="evidence" value="ECO:0007669"/>
    <property type="project" value="TreeGrafter"/>
</dbReference>
<accession>A0AAV5AFP0</accession>
<dbReference type="InterPro" id="IPR011084">
    <property type="entry name" value="DRMBL"/>
</dbReference>